<evidence type="ECO:0000256" key="3">
    <source>
        <dbReference type="ARBA" id="ARBA00022989"/>
    </source>
</evidence>
<comment type="caution">
    <text evidence="7">The sequence shown here is derived from an EMBL/GenBank/DDBJ whole genome shotgun (WGS) entry which is preliminary data.</text>
</comment>
<evidence type="ECO:0000256" key="1">
    <source>
        <dbReference type="ARBA" id="ARBA00004141"/>
    </source>
</evidence>
<feature type="transmembrane region" description="Helical" evidence="5">
    <location>
        <begin position="41"/>
        <end position="62"/>
    </location>
</feature>
<feature type="domain" description="Peptidase S54 rhomboid" evidence="6">
    <location>
        <begin position="29"/>
        <end position="157"/>
    </location>
</feature>
<dbReference type="GO" id="GO:0006508">
    <property type="term" value="P:proteolysis"/>
    <property type="evidence" value="ECO:0007669"/>
    <property type="project" value="UniProtKB-KW"/>
</dbReference>
<evidence type="ECO:0000256" key="5">
    <source>
        <dbReference type="SAM" id="Phobius"/>
    </source>
</evidence>
<keyword evidence="2 5" id="KW-0812">Transmembrane</keyword>
<dbReference type="EMBL" id="JAESIY010000003">
    <property type="protein sequence ID" value="MBL3655698.1"/>
    <property type="molecule type" value="Genomic_DNA"/>
</dbReference>
<dbReference type="InterPro" id="IPR035952">
    <property type="entry name" value="Rhomboid-like_sf"/>
</dbReference>
<dbReference type="GO" id="GO:0016020">
    <property type="term" value="C:membrane"/>
    <property type="evidence" value="ECO:0007669"/>
    <property type="project" value="UniProtKB-SubCell"/>
</dbReference>
<evidence type="ECO:0000313" key="8">
    <source>
        <dbReference type="Proteomes" id="UP000659388"/>
    </source>
</evidence>
<keyword evidence="7" id="KW-0645">Protease</keyword>
<evidence type="ECO:0000259" key="6">
    <source>
        <dbReference type="Pfam" id="PF01694"/>
    </source>
</evidence>
<dbReference type="SUPFAM" id="SSF144091">
    <property type="entry name" value="Rhomboid-like"/>
    <property type="match status" value="1"/>
</dbReference>
<keyword evidence="7" id="KW-0378">Hydrolase</keyword>
<evidence type="ECO:0000256" key="2">
    <source>
        <dbReference type="ARBA" id="ARBA00022692"/>
    </source>
</evidence>
<dbReference type="GO" id="GO:0004252">
    <property type="term" value="F:serine-type endopeptidase activity"/>
    <property type="evidence" value="ECO:0007669"/>
    <property type="project" value="InterPro"/>
</dbReference>
<evidence type="ECO:0000256" key="4">
    <source>
        <dbReference type="ARBA" id="ARBA00023136"/>
    </source>
</evidence>
<sequence>MWLVFSVEFMLGVPLSNFGLQPRTMMGLIGIFSAPLLHGGIVHILSNTFPMLFLGMVLFYSYHRIANKVFLRCYFFTNILVWIFARPANHIGASGLVYGLASFLIFYGFFRKDFKSLFISLIVLVLYGSIFYGVLPLNNYISWESHLAGAVVGFFTARQYKKVKV</sequence>
<dbReference type="InterPro" id="IPR022764">
    <property type="entry name" value="Peptidase_S54_rhomboid_dom"/>
</dbReference>
<feature type="transmembrane region" description="Helical" evidence="5">
    <location>
        <begin position="91"/>
        <end position="110"/>
    </location>
</feature>
<feature type="transmembrane region" description="Helical" evidence="5">
    <location>
        <begin position="117"/>
        <end position="134"/>
    </location>
</feature>
<organism evidence="7 8">
    <name type="scientific">Fulvivirga sediminis</name>
    <dbReference type="NCBI Taxonomy" id="2803949"/>
    <lineage>
        <taxon>Bacteria</taxon>
        <taxon>Pseudomonadati</taxon>
        <taxon>Bacteroidota</taxon>
        <taxon>Cytophagia</taxon>
        <taxon>Cytophagales</taxon>
        <taxon>Fulvivirgaceae</taxon>
        <taxon>Fulvivirga</taxon>
    </lineage>
</organism>
<name>A0A937F818_9BACT</name>
<accession>A0A937F818</accession>
<dbReference type="AlphaFoldDB" id="A0A937F818"/>
<feature type="transmembrane region" description="Helical" evidence="5">
    <location>
        <begin position="69"/>
        <end position="85"/>
    </location>
</feature>
<dbReference type="Pfam" id="PF01694">
    <property type="entry name" value="Rhomboid"/>
    <property type="match status" value="1"/>
</dbReference>
<gene>
    <name evidence="7" type="ORF">JL102_06135</name>
</gene>
<feature type="transmembrane region" description="Helical" evidence="5">
    <location>
        <begin position="140"/>
        <end position="157"/>
    </location>
</feature>
<dbReference type="Gene3D" id="1.20.1540.10">
    <property type="entry name" value="Rhomboid-like"/>
    <property type="match status" value="1"/>
</dbReference>
<dbReference type="Proteomes" id="UP000659388">
    <property type="component" value="Unassembled WGS sequence"/>
</dbReference>
<comment type="subcellular location">
    <subcellularLocation>
        <location evidence="1">Membrane</location>
        <topology evidence="1">Multi-pass membrane protein</topology>
    </subcellularLocation>
</comment>
<evidence type="ECO:0000313" key="7">
    <source>
        <dbReference type="EMBL" id="MBL3655698.1"/>
    </source>
</evidence>
<proteinExistence type="predicted"/>
<keyword evidence="8" id="KW-1185">Reference proteome</keyword>
<protein>
    <submittedName>
        <fullName evidence="7">Rhomboid family intramembrane serine protease</fullName>
    </submittedName>
</protein>
<keyword evidence="4 5" id="KW-0472">Membrane</keyword>
<reference evidence="7" key="1">
    <citation type="submission" date="2021-01" db="EMBL/GenBank/DDBJ databases">
        <title>Fulvivirga kasyanovii gen. nov., sp nov., a novel member of the phylum Bacteroidetes isolated from seawater in a mussel farm.</title>
        <authorList>
            <person name="Zhao L.-H."/>
            <person name="Wang Z.-J."/>
        </authorList>
    </citation>
    <scope>NUCLEOTIDE SEQUENCE</scope>
    <source>
        <strain evidence="7">2943</strain>
    </source>
</reference>
<keyword evidence="3 5" id="KW-1133">Transmembrane helix</keyword>